<name>A0A6L2MK76_TANCI</name>
<protein>
    <recommendedName>
        <fullName evidence="3">Synaptobrevin, longin-like domain protein</fullName>
    </recommendedName>
</protein>
<feature type="compositionally biased region" description="Pro residues" evidence="1">
    <location>
        <begin position="235"/>
        <end position="251"/>
    </location>
</feature>
<feature type="compositionally biased region" description="Polar residues" evidence="1">
    <location>
        <begin position="225"/>
        <end position="234"/>
    </location>
</feature>
<comment type="caution">
    <text evidence="2">The sequence shown here is derived from an EMBL/GenBank/DDBJ whole genome shotgun (WGS) entry which is preliminary data.</text>
</comment>
<dbReference type="AlphaFoldDB" id="A0A6L2MK76"/>
<sequence>MALAFTDTHNMIAYLTKSDASEGFEQILDFMNASVIKRKVIITEDTVRQVLRLNDAESIDCLPNEEIFADWDRMGYEKPSTKLKFHKNEFSSSMASAVICLATGRKFNFLKYISDSLVRNVDSSSKFYMYPRFLQLMIAAQVGDLSSHTTKYTSLALTQKVFANMRRVGKGFYGVDTLLFKGMLVPQLVNDDVTDVVADDAVEDENAAEPTPPTHATTPPHQQELIPSTSQVAPTTPPSPHQSPMAPPSSPPQQQQLLQTTTISMDLLNTLLETYTTLTIRVENLEQDKIAQALEITKFKQRVRRLEKKNKLEPSCLNRLRKVMTAQRVESSADIVIDDQEDDADAQERLEESQAQVYHIDLEHADKVLNMHDDKAEPAKLKEVIEVVTTAKLMTEVVTAAATTITDAPITAAPMIEQVKRKAKQDNAVLRYQALKRKPQTKAHARKNMMVYLKNMAGFKMDFFKVKKQKLDEEVEELKTYLEIVSNDEDNVYNKATPLALKVPVVDYQIHTKNNKPYYKIIRADGTHQLFLSFIGLLKIFDREDLEILWQIVQERFASSKLKNFSDDFLLNTLKTMFEKPNVKDQVWKNQRGNCGLAKV</sequence>
<accession>A0A6L2MK76</accession>
<gene>
    <name evidence="2" type="ORF">Tci_046369</name>
</gene>
<feature type="compositionally biased region" description="Low complexity" evidence="1">
    <location>
        <begin position="214"/>
        <end position="224"/>
    </location>
</feature>
<proteinExistence type="predicted"/>
<organism evidence="2">
    <name type="scientific">Tanacetum cinerariifolium</name>
    <name type="common">Dalmatian daisy</name>
    <name type="synonym">Chrysanthemum cinerariifolium</name>
    <dbReference type="NCBI Taxonomy" id="118510"/>
    <lineage>
        <taxon>Eukaryota</taxon>
        <taxon>Viridiplantae</taxon>
        <taxon>Streptophyta</taxon>
        <taxon>Embryophyta</taxon>
        <taxon>Tracheophyta</taxon>
        <taxon>Spermatophyta</taxon>
        <taxon>Magnoliopsida</taxon>
        <taxon>eudicotyledons</taxon>
        <taxon>Gunneridae</taxon>
        <taxon>Pentapetalae</taxon>
        <taxon>asterids</taxon>
        <taxon>campanulids</taxon>
        <taxon>Asterales</taxon>
        <taxon>Asteraceae</taxon>
        <taxon>Asteroideae</taxon>
        <taxon>Anthemideae</taxon>
        <taxon>Anthemidinae</taxon>
        <taxon>Tanacetum</taxon>
    </lineage>
</organism>
<evidence type="ECO:0000313" key="2">
    <source>
        <dbReference type="EMBL" id="GEU74391.1"/>
    </source>
</evidence>
<evidence type="ECO:0000256" key="1">
    <source>
        <dbReference type="SAM" id="MobiDB-lite"/>
    </source>
</evidence>
<dbReference type="EMBL" id="BKCJ010006875">
    <property type="protein sequence ID" value="GEU74391.1"/>
    <property type="molecule type" value="Genomic_DNA"/>
</dbReference>
<feature type="region of interest" description="Disordered" evidence="1">
    <location>
        <begin position="205"/>
        <end position="255"/>
    </location>
</feature>
<evidence type="ECO:0008006" key="3">
    <source>
        <dbReference type="Google" id="ProtNLM"/>
    </source>
</evidence>
<reference evidence="2" key="1">
    <citation type="journal article" date="2019" name="Sci. Rep.">
        <title>Draft genome of Tanacetum cinerariifolium, the natural source of mosquito coil.</title>
        <authorList>
            <person name="Yamashiro T."/>
            <person name="Shiraishi A."/>
            <person name="Satake H."/>
            <person name="Nakayama K."/>
        </authorList>
    </citation>
    <scope>NUCLEOTIDE SEQUENCE</scope>
</reference>